<dbReference type="RefSeq" id="WP_375519962.1">
    <property type="nucleotide sequence ID" value="NZ_JBHIRY010000008.1"/>
</dbReference>
<dbReference type="EMBL" id="JBHIRY010000008">
    <property type="protein sequence ID" value="MFB5760805.1"/>
    <property type="molecule type" value="Genomic_DNA"/>
</dbReference>
<reference evidence="1 2" key="1">
    <citation type="submission" date="2024-09" db="EMBL/GenBank/DDBJ databases">
        <title>Paenibacillus zeirhizospherea sp. nov., isolated from surface of the maize (Zea mays) roots in a horticulture field, Hungary.</title>
        <authorList>
            <person name="Marton D."/>
            <person name="Farkas M."/>
            <person name="Bedics A."/>
            <person name="Toth E."/>
            <person name="Tancsics A."/>
            <person name="Boka K."/>
            <person name="Marati G."/>
            <person name="Kriszt B."/>
            <person name="Cserhati M."/>
        </authorList>
    </citation>
    <scope>NUCLEOTIDE SEQUENCE [LARGE SCALE GENOMIC DNA]</scope>
    <source>
        <strain evidence="1 2">JCM 18446</strain>
    </source>
</reference>
<sequence>MMADGVTTKYVINPQAALSQVLMGKDANGNVLGYYVYGLGLLGRQDMSGTYQTYHYDRRGSTVTLTGSNGYVRIRAVWRIAFA</sequence>
<proteinExistence type="predicted"/>
<evidence type="ECO:0008006" key="3">
    <source>
        <dbReference type="Google" id="ProtNLM"/>
    </source>
</evidence>
<name>A0ABV5C0A4_9BACL</name>
<comment type="caution">
    <text evidence="1">The sequence shown here is derived from an EMBL/GenBank/DDBJ whole genome shotgun (WGS) entry which is preliminary data.</text>
</comment>
<dbReference type="Proteomes" id="UP001580430">
    <property type="component" value="Unassembled WGS sequence"/>
</dbReference>
<evidence type="ECO:0000313" key="2">
    <source>
        <dbReference type="Proteomes" id="UP001580430"/>
    </source>
</evidence>
<organism evidence="1 2">
    <name type="scientific">Paenibacillus medicaginis</name>
    <dbReference type="NCBI Taxonomy" id="1470560"/>
    <lineage>
        <taxon>Bacteria</taxon>
        <taxon>Bacillati</taxon>
        <taxon>Bacillota</taxon>
        <taxon>Bacilli</taxon>
        <taxon>Bacillales</taxon>
        <taxon>Paenibacillaceae</taxon>
        <taxon>Paenibacillus</taxon>
    </lineage>
</organism>
<evidence type="ECO:0000313" key="1">
    <source>
        <dbReference type="EMBL" id="MFB5760805.1"/>
    </source>
</evidence>
<protein>
    <recommendedName>
        <fullName evidence="3">RHS repeat protein</fullName>
    </recommendedName>
</protein>
<accession>A0ABV5C0A4</accession>
<gene>
    <name evidence="1" type="ORF">ACE5LO_10415</name>
</gene>
<keyword evidence="2" id="KW-1185">Reference proteome</keyword>